<sequence>MSSASAAGASSEIIRQPITEDELRAKSVITPEDVLRLNHISSDFLCSLEDNVYDIEFVRFKIRDMDSDSVLFEINKPTDQGNSEEGDDEEIIEEESVESSDEGKPREAEDSEGEKSFSPRYIRYYFKPSFLRLKNIGATMEFVVGSKPVHSFRMIERHFFRDRLLKSFDFEFGFCIPNSRNSCEHIYHIPPLNESLIQEMINNPFETRSDSFYFVDNRLIMHNKADYAYDTKFI</sequence>
<evidence type="ECO:0000256" key="2">
    <source>
        <dbReference type="ARBA" id="ARBA00022448"/>
    </source>
</evidence>
<dbReference type="InterPro" id="IPR014756">
    <property type="entry name" value="Ig_E-set"/>
</dbReference>
<dbReference type="Pfam" id="PF05351">
    <property type="entry name" value="GMP_PDE_delta"/>
    <property type="match status" value="1"/>
</dbReference>
<reference evidence="7" key="1">
    <citation type="submission" date="2022-01" db="EMBL/GenBank/DDBJ databases">
        <title>Genome Sequence Resource for Two Populations of Ditylenchus destructor, the Migratory Endoparasitic Phytonematode.</title>
        <authorList>
            <person name="Zhang H."/>
            <person name="Lin R."/>
            <person name="Xie B."/>
        </authorList>
    </citation>
    <scope>NUCLEOTIDE SEQUENCE</scope>
    <source>
        <strain evidence="7">BazhouSP</strain>
    </source>
</reference>
<dbReference type="SUPFAM" id="SSF81296">
    <property type="entry name" value="E set domains"/>
    <property type="match status" value="1"/>
</dbReference>
<dbReference type="FunFam" id="2.70.50.40:FF:000003">
    <property type="entry name" value="UNC119 homologue, putative"/>
    <property type="match status" value="1"/>
</dbReference>
<comment type="caution">
    <text evidence="7">The sequence shown here is derived from an EMBL/GenBank/DDBJ whole genome shotgun (WGS) entry which is preliminary data.</text>
</comment>
<dbReference type="GO" id="GO:0005929">
    <property type="term" value="C:cilium"/>
    <property type="evidence" value="ECO:0007669"/>
    <property type="project" value="TreeGrafter"/>
</dbReference>
<feature type="region of interest" description="Disordered" evidence="5">
    <location>
        <begin position="74"/>
        <end position="115"/>
    </location>
</feature>
<evidence type="ECO:0000256" key="5">
    <source>
        <dbReference type="SAM" id="MobiDB-lite"/>
    </source>
</evidence>
<dbReference type="InterPro" id="IPR051519">
    <property type="entry name" value="PDE6D_unc-119_myristoyl-bd"/>
</dbReference>
<feature type="compositionally biased region" description="Basic and acidic residues" evidence="5">
    <location>
        <begin position="101"/>
        <end position="115"/>
    </location>
</feature>
<comment type="similarity">
    <text evidence="1">Belongs to the PDE6D/unc-119 family.</text>
</comment>
<dbReference type="PANTHER" id="PTHR12951:SF1">
    <property type="entry name" value="PROTEIN UNC-119 HOMOLOG"/>
    <property type="match status" value="1"/>
</dbReference>
<name>A0AAD4R8C3_9BILA</name>
<feature type="compositionally biased region" description="Acidic residues" evidence="5">
    <location>
        <begin position="82"/>
        <end position="100"/>
    </location>
</feature>
<gene>
    <name evidence="7" type="ORF">DdX_06850</name>
</gene>
<dbReference type="InterPro" id="IPR008015">
    <property type="entry name" value="PDED_dom"/>
</dbReference>
<keyword evidence="2" id="KW-0813">Transport</keyword>
<evidence type="ECO:0000313" key="7">
    <source>
        <dbReference type="EMBL" id="KAI1717120.1"/>
    </source>
</evidence>
<dbReference type="Gene3D" id="2.70.50.40">
    <property type="entry name" value="GMP phosphodiesterase, delta subunit"/>
    <property type="match status" value="1"/>
</dbReference>
<dbReference type="GO" id="GO:0008289">
    <property type="term" value="F:lipid binding"/>
    <property type="evidence" value="ECO:0007669"/>
    <property type="project" value="UniProtKB-KW"/>
</dbReference>
<keyword evidence="4" id="KW-0446">Lipid-binding</keyword>
<dbReference type="GO" id="GO:0042953">
    <property type="term" value="P:lipoprotein transport"/>
    <property type="evidence" value="ECO:0007669"/>
    <property type="project" value="TreeGrafter"/>
</dbReference>
<evidence type="ECO:0000256" key="3">
    <source>
        <dbReference type="ARBA" id="ARBA00022927"/>
    </source>
</evidence>
<protein>
    <submittedName>
        <fullName evidence="7">GMP-PDE, delta subunit domain-containing protein</fullName>
    </submittedName>
</protein>
<evidence type="ECO:0000256" key="1">
    <source>
        <dbReference type="ARBA" id="ARBA00008102"/>
    </source>
</evidence>
<keyword evidence="3" id="KW-0653">Protein transport</keyword>
<dbReference type="GO" id="GO:0007399">
    <property type="term" value="P:nervous system development"/>
    <property type="evidence" value="ECO:0007669"/>
    <property type="project" value="TreeGrafter"/>
</dbReference>
<accession>A0AAD4R8C3</accession>
<dbReference type="GO" id="GO:0060271">
    <property type="term" value="P:cilium assembly"/>
    <property type="evidence" value="ECO:0007669"/>
    <property type="project" value="TreeGrafter"/>
</dbReference>
<dbReference type="EMBL" id="JAKKPZ010000009">
    <property type="protein sequence ID" value="KAI1717120.1"/>
    <property type="molecule type" value="Genomic_DNA"/>
</dbReference>
<dbReference type="AlphaFoldDB" id="A0AAD4R8C3"/>
<evidence type="ECO:0000259" key="6">
    <source>
        <dbReference type="Pfam" id="PF05351"/>
    </source>
</evidence>
<dbReference type="PANTHER" id="PTHR12951">
    <property type="entry name" value="RETINAL PROTEIN 4"/>
    <property type="match status" value="1"/>
</dbReference>
<proteinExistence type="inferred from homology"/>
<evidence type="ECO:0000256" key="4">
    <source>
        <dbReference type="ARBA" id="ARBA00023121"/>
    </source>
</evidence>
<dbReference type="Proteomes" id="UP001201812">
    <property type="component" value="Unassembled WGS sequence"/>
</dbReference>
<feature type="domain" description="GMP phosphodiesterase delta subunit" evidence="6">
    <location>
        <begin position="49"/>
        <end position="229"/>
    </location>
</feature>
<evidence type="ECO:0000313" key="8">
    <source>
        <dbReference type="Proteomes" id="UP001201812"/>
    </source>
</evidence>
<dbReference type="InterPro" id="IPR037036">
    <property type="entry name" value="PDED_dom_sf"/>
</dbReference>
<keyword evidence="8" id="KW-1185">Reference proteome</keyword>
<organism evidence="7 8">
    <name type="scientific">Ditylenchus destructor</name>
    <dbReference type="NCBI Taxonomy" id="166010"/>
    <lineage>
        <taxon>Eukaryota</taxon>
        <taxon>Metazoa</taxon>
        <taxon>Ecdysozoa</taxon>
        <taxon>Nematoda</taxon>
        <taxon>Chromadorea</taxon>
        <taxon>Rhabditida</taxon>
        <taxon>Tylenchina</taxon>
        <taxon>Tylenchomorpha</taxon>
        <taxon>Sphaerularioidea</taxon>
        <taxon>Anguinidae</taxon>
        <taxon>Anguininae</taxon>
        <taxon>Ditylenchus</taxon>
    </lineage>
</organism>